<evidence type="ECO:0000313" key="7">
    <source>
        <dbReference type="Proteomes" id="UP000460318"/>
    </source>
</evidence>
<dbReference type="GO" id="GO:0009424">
    <property type="term" value="C:bacterial-type flagellum hook"/>
    <property type="evidence" value="ECO:0007669"/>
    <property type="project" value="InterPro"/>
</dbReference>
<feature type="compositionally biased region" description="Basic and acidic residues" evidence="4">
    <location>
        <begin position="442"/>
        <end position="454"/>
    </location>
</feature>
<evidence type="ECO:0000256" key="3">
    <source>
        <dbReference type="ARBA" id="ARBA00022795"/>
    </source>
</evidence>
<organism evidence="6 7">
    <name type="scientific">Paenibacillus dendrobii</name>
    <dbReference type="NCBI Taxonomy" id="2691084"/>
    <lineage>
        <taxon>Bacteria</taxon>
        <taxon>Bacillati</taxon>
        <taxon>Bacillota</taxon>
        <taxon>Bacilli</taxon>
        <taxon>Bacillales</taxon>
        <taxon>Paenibacillaceae</taxon>
        <taxon>Paenibacillus</taxon>
    </lineage>
</organism>
<dbReference type="RefSeq" id="WP_160497041.1">
    <property type="nucleotide sequence ID" value="NZ_WUBI01000001.1"/>
</dbReference>
<dbReference type="InterPro" id="IPR021136">
    <property type="entry name" value="Flagellar_hook_control-like_C"/>
</dbReference>
<protein>
    <submittedName>
        <fullName evidence="6">Flagellar hook-length control protein FliK</fullName>
    </submittedName>
</protein>
<evidence type="ECO:0000313" key="6">
    <source>
        <dbReference type="EMBL" id="MWV43547.1"/>
    </source>
</evidence>
<comment type="function">
    <text evidence="1">Controls the length of the flagellar hook.</text>
</comment>
<feature type="region of interest" description="Disordered" evidence="4">
    <location>
        <begin position="11"/>
        <end position="30"/>
    </location>
</feature>
<gene>
    <name evidence="6" type="ORF">GRF59_07855</name>
</gene>
<keyword evidence="6" id="KW-0969">Cilium</keyword>
<dbReference type="PRINTS" id="PR01007">
    <property type="entry name" value="FLGHOOKFLIK"/>
</dbReference>
<evidence type="ECO:0000256" key="4">
    <source>
        <dbReference type="SAM" id="MobiDB-lite"/>
    </source>
</evidence>
<dbReference type="Proteomes" id="UP000460318">
    <property type="component" value="Unassembled WGS sequence"/>
</dbReference>
<keyword evidence="6" id="KW-0282">Flagellum</keyword>
<evidence type="ECO:0000256" key="2">
    <source>
        <dbReference type="ARBA" id="ARBA00009149"/>
    </source>
</evidence>
<keyword evidence="3" id="KW-1005">Bacterial flagellum biogenesis</keyword>
<reference evidence="6 7" key="1">
    <citation type="submission" date="2019-12" db="EMBL/GenBank/DDBJ databases">
        <title>Paenibacillus sp. nov., an endophytic bacterium isolated from the stem of Dendrobium.</title>
        <authorList>
            <person name="Zhao R."/>
        </authorList>
    </citation>
    <scope>NUCLEOTIDE SEQUENCE [LARGE SCALE GENOMIC DNA]</scope>
    <source>
        <strain evidence="6 7">HJL G12</strain>
    </source>
</reference>
<dbReference type="AlphaFoldDB" id="A0A7X3IK73"/>
<dbReference type="Pfam" id="PF02120">
    <property type="entry name" value="Flg_hook"/>
    <property type="match status" value="1"/>
</dbReference>
<dbReference type="CDD" id="cd17470">
    <property type="entry name" value="T3SS_Flik_C"/>
    <property type="match status" value="1"/>
</dbReference>
<feature type="domain" description="Flagellar hook-length control protein-like C-terminal" evidence="5">
    <location>
        <begin position="347"/>
        <end position="423"/>
    </location>
</feature>
<evidence type="ECO:0000259" key="5">
    <source>
        <dbReference type="Pfam" id="PF02120"/>
    </source>
</evidence>
<name>A0A7X3IK73_9BACL</name>
<sequence>MSLVFQNIASGSTGSGKATAAGTKPAAGTTGTAGVSAAGGAFNQSLEQMMSGEAAPNSAGAMIGAGTLLEGLMKLAGLSSSGDDADGNGEDLMKLLQSMLGDTDKLDEAVAADPELLAALQGWLQQIQNLLSQANPGGNETVEENASALTGPLSENPATIRFVLQDGLAQLVSMLQKTEGNGDAPLQAMQLLQSFQDIMGDVAMVQPKQTEKSNVLPQGNPLKPSASLTGTEAKRLSTLLDFIQQSQDSSGLNNSQQTVSPIAKNASSDHSLSSLFKGEQAAVKQAATTEKQEPASDVFSTQNTITAGQLVLRQGINSSVKSTAPVPVEKFSEEMTGFVVNKLDFVKAQGISEARITLYPERLGQVDIKLTMQNGQLVAQFTAEHAATKDLLEQQMSQLRSSLQTQGVQVEKLVVTHNQSLQSQMYQDGRQSGPGQQQSNRRSKEKEAPTDDALKIAELGDELNEWLAEQEQADAGNTFTAKA</sequence>
<dbReference type="InterPro" id="IPR038610">
    <property type="entry name" value="FliK-like_C_sf"/>
</dbReference>
<accession>A0A7X3IK73</accession>
<proteinExistence type="inferred from homology"/>
<keyword evidence="7" id="KW-1185">Reference proteome</keyword>
<dbReference type="GO" id="GO:0044780">
    <property type="term" value="P:bacterial-type flagellum assembly"/>
    <property type="evidence" value="ECO:0007669"/>
    <property type="project" value="InterPro"/>
</dbReference>
<dbReference type="PANTHER" id="PTHR37533">
    <property type="entry name" value="FLAGELLAR HOOK-LENGTH CONTROL PROTEIN"/>
    <property type="match status" value="1"/>
</dbReference>
<dbReference type="EMBL" id="WUBI01000001">
    <property type="protein sequence ID" value="MWV43547.1"/>
    <property type="molecule type" value="Genomic_DNA"/>
</dbReference>
<feature type="compositionally biased region" description="Polar residues" evidence="4">
    <location>
        <begin position="425"/>
        <end position="440"/>
    </location>
</feature>
<feature type="region of interest" description="Disordered" evidence="4">
    <location>
        <begin position="425"/>
        <end position="454"/>
    </location>
</feature>
<dbReference type="Gene3D" id="3.30.750.140">
    <property type="match status" value="1"/>
</dbReference>
<dbReference type="PANTHER" id="PTHR37533:SF2">
    <property type="entry name" value="FLAGELLAR HOOK-LENGTH CONTROL PROTEIN"/>
    <property type="match status" value="1"/>
</dbReference>
<comment type="caution">
    <text evidence="6">The sequence shown here is derived from an EMBL/GenBank/DDBJ whole genome shotgun (WGS) entry which is preliminary data.</text>
</comment>
<dbReference type="InterPro" id="IPR001635">
    <property type="entry name" value="Flag_hook_Flik"/>
</dbReference>
<dbReference type="InterPro" id="IPR052563">
    <property type="entry name" value="FliK"/>
</dbReference>
<keyword evidence="6" id="KW-0966">Cell projection</keyword>
<evidence type="ECO:0000256" key="1">
    <source>
        <dbReference type="ARBA" id="ARBA00003944"/>
    </source>
</evidence>
<comment type="similarity">
    <text evidence="2">Belongs to the FliK family.</text>
</comment>